<dbReference type="Pfam" id="PF13843">
    <property type="entry name" value="DDE_Tnp_1_7"/>
    <property type="match status" value="1"/>
</dbReference>
<proteinExistence type="predicted"/>
<name>A0ABD3PU58_9STRA</name>
<sequence length="828" mass="92367">MPRRTKRLGEGSTCSVLIKFLHPRDKVAAAFPNAIATDRLDDLIAVSRGPGRRARGNVVQNAIHFTSDSIPDVALWAANSYVKVVQDCETEKEWAAVTRVTTAVTPPTLPEDVELPSLSNSLDKDIATIRGLGLMVDDDREPAPENVPAANPPREISDETGLYLGQSWGWDGNCQRKLTTPSNVSAGFHGNWTPNKYLPLWETFFKFYPQDYFFDVVVPETSKKLEENGYPATERGEMICYLGCKLVMCTMVGFSQRDFFNNKGITSARTPVPSSSTNTWPAAALNKLISASLCCGITGILFCTEMVEGKDSPAERGPAEYSEKGKTASLLLRLSKSIHHTSRYVVLDSGFCVLQALIDLRQVGVFAGALIKKRRYWPAWIAGDAIDEHMSAMQVGGVASVAGSLSGVKYNVWCMKDQGYVAKIMGTASGLIYNNDRERTRVVDDGSTVGFKYIEPFDLHYKFRHAVDDHNNLRHAVPSIEGTWRTTRWAMRQFQFYLAVAEVNMYLAYRHWVWTDDGEEMPLLAFRRMLGWSMIRNELWNFQPQGLGRSLHGRQPLAVHVKQRCPPFTSHWEGNGWDTSATFAYNQFTCALLLGGSNGSAREVTDASSGTIPDLPNDAQRSYLQYRFPLQLAADFYIFDLQEMVKDTDTFGEVSELVSSKGGRGGQGLPSRVEREFVNPMRILGLSMPPEYADEIRDSQFAFEKAMSKLTKATQGIRRDLPVEIDQNAVPNAQAAWEEGRLALNSFFLTVNTATGLKNELALIPPAGPNQYKEYGRSIRRYNDFIKKTKLCQNRGGPALSQAWGQLMVSGYLQDSCGVEPLEGYFFQ</sequence>
<evidence type="ECO:0000259" key="2">
    <source>
        <dbReference type="Pfam" id="PF13843"/>
    </source>
</evidence>
<comment type="caution">
    <text evidence="3">The sequence shown here is derived from an EMBL/GenBank/DDBJ whole genome shotgun (WGS) entry which is preliminary data.</text>
</comment>
<gene>
    <name evidence="3" type="ORF">ACHAWO_013504</name>
</gene>
<dbReference type="InterPro" id="IPR029526">
    <property type="entry name" value="PGBD"/>
</dbReference>
<dbReference type="Proteomes" id="UP001530400">
    <property type="component" value="Unassembled WGS sequence"/>
</dbReference>
<organism evidence="3 4">
    <name type="scientific">Cyclotella atomus</name>
    <dbReference type="NCBI Taxonomy" id="382360"/>
    <lineage>
        <taxon>Eukaryota</taxon>
        <taxon>Sar</taxon>
        <taxon>Stramenopiles</taxon>
        <taxon>Ochrophyta</taxon>
        <taxon>Bacillariophyta</taxon>
        <taxon>Coscinodiscophyceae</taxon>
        <taxon>Thalassiosirophycidae</taxon>
        <taxon>Stephanodiscales</taxon>
        <taxon>Stephanodiscaceae</taxon>
        <taxon>Cyclotella</taxon>
    </lineage>
</organism>
<protein>
    <recommendedName>
        <fullName evidence="2">PiggyBac transposable element-derived protein domain-containing protein</fullName>
    </recommendedName>
</protein>
<feature type="region of interest" description="Disordered" evidence="1">
    <location>
        <begin position="137"/>
        <end position="156"/>
    </location>
</feature>
<dbReference type="PANTHER" id="PTHR46599">
    <property type="entry name" value="PIGGYBAC TRANSPOSABLE ELEMENT-DERIVED PROTEIN 4"/>
    <property type="match status" value="1"/>
</dbReference>
<reference evidence="3 4" key="1">
    <citation type="submission" date="2024-10" db="EMBL/GenBank/DDBJ databases">
        <title>Updated reference genomes for cyclostephanoid diatoms.</title>
        <authorList>
            <person name="Roberts W.R."/>
            <person name="Alverson A.J."/>
        </authorList>
    </citation>
    <scope>NUCLEOTIDE SEQUENCE [LARGE SCALE GENOMIC DNA]</scope>
    <source>
        <strain evidence="3 4">AJA010-31</strain>
    </source>
</reference>
<dbReference type="AlphaFoldDB" id="A0ABD3PU58"/>
<accession>A0ABD3PU58</accession>
<dbReference type="PANTHER" id="PTHR46599:SF3">
    <property type="entry name" value="PIGGYBAC TRANSPOSABLE ELEMENT-DERIVED PROTEIN 4"/>
    <property type="match status" value="1"/>
</dbReference>
<dbReference type="EMBL" id="JALLPJ020000455">
    <property type="protein sequence ID" value="KAL3791634.1"/>
    <property type="molecule type" value="Genomic_DNA"/>
</dbReference>
<evidence type="ECO:0000313" key="3">
    <source>
        <dbReference type="EMBL" id="KAL3791634.1"/>
    </source>
</evidence>
<feature type="compositionally biased region" description="Low complexity" evidence="1">
    <location>
        <begin position="144"/>
        <end position="154"/>
    </location>
</feature>
<evidence type="ECO:0000256" key="1">
    <source>
        <dbReference type="SAM" id="MobiDB-lite"/>
    </source>
</evidence>
<feature type="domain" description="PiggyBac transposable element-derived protein" evidence="2">
    <location>
        <begin position="293"/>
        <end position="504"/>
    </location>
</feature>
<evidence type="ECO:0000313" key="4">
    <source>
        <dbReference type="Proteomes" id="UP001530400"/>
    </source>
</evidence>
<keyword evidence="4" id="KW-1185">Reference proteome</keyword>